<dbReference type="PROSITE" id="PS51257">
    <property type="entry name" value="PROKAR_LIPOPROTEIN"/>
    <property type="match status" value="1"/>
</dbReference>
<evidence type="ECO:0000313" key="4">
    <source>
        <dbReference type="Proteomes" id="UP000006377"/>
    </source>
</evidence>
<evidence type="ECO:0000256" key="2">
    <source>
        <dbReference type="SAM" id="SignalP"/>
    </source>
</evidence>
<name>A7HR95_PARL1</name>
<dbReference type="HOGENOM" id="CLU_192805_1_0_5"/>
<dbReference type="Proteomes" id="UP000006377">
    <property type="component" value="Chromosome"/>
</dbReference>
<feature type="compositionally biased region" description="Acidic residues" evidence="1">
    <location>
        <begin position="54"/>
        <end position="65"/>
    </location>
</feature>
<accession>A7HR95</accession>
<dbReference type="EMBL" id="CP000774">
    <property type="protein sequence ID" value="ABS62428.1"/>
    <property type="molecule type" value="Genomic_DNA"/>
</dbReference>
<evidence type="ECO:0000256" key="1">
    <source>
        <dbReference type="SAM" id="MobiDB-lite"/>
    </source>
</evidence>
<feature type="compositionally biased region" description="Acidic residues" evidence="1">
    <location>
        <begin position="26"/>
        <end position="40"/>
    </location>
</feature>
<feature type="signal peptide" evidence="2">
    <location>
        <begin position="1"/>
        <end position="20"/>
    </location>
</feature>
<sequence>MLRKTLIGFAILLPMMGGLAACDDQGPAEEAGEALDEAGEDIGNAFDNSGPMEDAGEEIDDATGN</sequence>
<reference evidence="3 4" key="1">
    <citation type="journal article" date="2011" name="Stand. Genomic Sci.">
        <title>Complete genome sequence of Parvibaculum lavamentivorans type strain (DS-1(T)).</title>
        <authorList>
            <person name="Schleheck D."/>
            <person name="Weiss M."/>
            <person name="Pitluck S."/>
            <person name="Bruce D."/>
            <person name="Land M.L."/>
            <person name="Han S."/>
            <person name="Saunders E."/>
            <person name="Tapia R."/>
            <person name="Detter C."/>
            <person name="Brettin T."/>
            <person name="Han J."/>
            <person name="Woyke T."/>
            <person name="Goodwin L."/>
            <person name="Pennacchio L."/>
            <person name="Nolan M."/>
            <person name="Cook A.M."/>
            <person name="Kjelleberg S."/>
            <person name="Thomas T."/>
        </authorList>
    </citation>
    <scope>NUCLEOTIDE SEQUENCE [LARGE SCALE GENOMIC DNA]</scope>
    <source>
        <strain evidence="4">DS-1 / DSM 13023 / NCIMB 13966</strain>
    </source>
</reference>
<dbReference type="KEGG" id="pla:Plav_0805"/>
<keyword evidence="4" id="KW-1185">Reference proteome</keyword>
<keyword evidence="2" id="KW-0732">Signal</keyword>
<dbReference type="AlphaFoldDB" id="A7HR95"/>
<evidence type="ECO:0000313" key="3">
    <source>
        <dbReference type="EMBL" id="ABS62428.1"/>
    </source>
</evidence>
<feature type="region of interest" description="Disordered" evidence="1">
    <location>
        <begin position="24"/>
        <end position="65"/>
    </location>
</feature>
<organism evidence="3 4">
    <name type="scientific">Parvibaculum lavamentivorans (strain DS-1 / DSM 13023 / NCIMB 13966)</name>
    <dbReference type="NCBI Taxonomy" id="402881"/>
    <lineage>
        <taxon>Bacteria</taxon>
        <taxon>Pseudomonadati</taxon>
        <taxon>Pseudomonadota</taxon>
        <taxon>Alphaproteobacteria</taxon>
        <taxon>Hyphomicrobiales</taxon>
        <taxon>Parvibaculaceae</taxon>
        <taxon>Parvibaculum</taxon>
    </lineage>
</organism>
<evidence type="ECO:0008006" key="5">
    <source>
        <dbReference type="Google" id="ProtNLM"/>
    </source>
</evidence>
<gene>
    <name evidence="3" type="ordered locus">Plav_0805</name>
</gene>
<proteinExistence type="predicted"/>
<protein>
    <recommendedName>
        <fullName evidence="5">Entericidin EcnAB</fullName>
    </recommendedName>
</protein>
<feature type="chain" id="PRO_5002708161" description="Entericidin EcnAB" evidence="2">
    <location>
        <begin position="21"/>
        <end position="65"/>
    </location>
</feature>
<dbReference type="RefSeq" id="WP_012109678.1">
    <property type="nucleotide sequence ID" value="NC_009719.1"/>
</dbReference>